<protein>
    <recommendedName>
        <fullName evidence="4">Leucine-rich repeat-containing protein 34</fullName>
    </recommendedName>
</protein>
<dbReference type="SMART" id="SM00368">
    <property type="entry name" value="LRR_RI"/>
    <property type="match status" value="9"/>
</dbReference>
<evidence type="ECO:0000313" key="2">
    <source>
        <dbReference type="EMBL" id="KAH3822025.1"/>
    </source>
</evidence>
<dbReference type="PANTHER" id="PTHR24111:SF0">
    <property type="entry name" value="LEUCINE-RICH REPEAT-CONTAINING PROTEIN"/>
    <property type="match status" value="1"/>
</dbReference>
<dbReference type="Gene3D" id="3.80.10.10">
    <property type="entry name" value="Ribonuclease Inhibitor"/>
    <property type="match status" value="3"/>
</dbReference>
<organism evidence="2 3">
    <name type="scientific">Dreissena polymorpha</name>
    <name type="common">Zebra mussel</name>
    <name type="synonym">Mytilus polymorpha</name>
    <dbReference type="NCBI Taxonomy" id="45954"/>
    <lineage>
        <taxon>Eukaryota</taxon>
        <taxon>Metazoa</taxon>
        <taxon>Spiralia</taxon>
        <taxon>Lophotrochozoa</taxon>
        <taxon>Mollusca</taxon>
        <taxon>Bivalvia</taxon>
        <taxon>Autobranchia</taxon>
        <taxon>Heteroconchia</taxon>
        <taxon>Euheterodonta</taxon>
        <taxon>Imparidentia</taxon>
        <taxon>Neoheterodontei</taxon>
        <taxon>Myida</taxon>
        <taxon>Dreissenoidea</taxon>
        <taxon>Dreissenidae</taxon>
        <taxon>Dreissena</taxon>
    </lineage>
</organism>
<reference evidence="2" key="2">
    <citation type="submission" date="2020-11" db="EMBL/GenBank/DDBJ databases">
        <authorList>
            <person name="McCartney M.A."/>
            <person name="Auch B."/>
            <person name="Kono T."/>
            <person name="Mallez S."/>
            <person name="Becker A."/>
            <person name="Gohl D.M."/>
            <person name="Silverstein K.A.T."/>
            <person name="Koren S."/>
            <person name="Bechman K.B."/>
            <person name="Herman A."/>
            <person name="Abrahante J.E."/>
            <person name="Garbe J."/>
        </authorList>
    </citation>
    <scope>NUCLEOTIDE SEQUENCE</scope>
    <source>
        <strain evidence="2">Duluth1</strain>
        <tissue evidence="2">Whole animal</tissue>
    </source>
</reference>
<sequence>MSDVHSTAYRYDAVCQELGVAPNPYFIKMFEREKEESVLRQKRGEIRDRMHLYLAGNNKLLTDKRLVDKDCVALFKLLQNNVFVTSLDLRYNNITDEGIKSIAKLLEENSVLEELNLMCNDFGKDGAETLAKALQRNTGLRSLRVNGNKIGNRGGMYFAQMLQINATLRALDLADTDLTTESLIALTTVVNNNRSLKSLNVNRPILFSEQEECTVHFAKMLKVNSTLEELHLQKFQIRDFGATRLAENLMENLTLQYLDLSCNRITRDGVKELSKVLKRNTAIRHLDLSFNRLEDDGAMHLAEAIATYNTTLQVLDVRTNNIRGKGLCSLSDAMKMNPTLTKIFIWGNNLEETAAIAFANLLESGRLLKSNTDVQPYVVDGKTILSELTHNEQRHYYYAPSYGDDVPSWQPRGKNPRGSDVVAVNNDGYPVLAN</sequence>
<proteinExistence type="predicted"/>
<keyword evidence="1" id="KW-0677">Repeat</keyword>
<keyword evidence="3" id="KW-1185">Reference proteome</keyword>
<evidence type="ECO:0000256" key="1">
    <source>
        <dbReference type="ARBA" id="ARBA00022737"/>
    </source>
</evidence>
<evidence type="ECO:0000313" key="3">
    <source>
        <dbReference type="Proteomes" id="UP000828390"/>
    </source>
</evidence>
<accession>A0A9D4GS07</accession>
<dbReference type="EMBL" id="JAIWYP010000005">
    <property type="protein sequence ID" value="KAH3822025.1"/>
    <property type="molecule type" value="Genomic_DNA"/>
</dbReference>
<dbReference type="InterPro" id="IPR001611">
    <property type="entry name" value="Leu-rich_rpt"/>
</dbReference>
<reference evidence="2" key="1">
    <citation type="journal article" date="2019" name="bioRxiv">
        <title>The Genome of the Zebra Mussel, Dreissena polymorpha: A Resource for Invasive Species Research.</title>
        <authorList>
            <person name="McCartney M.A."/>
            <person name="Auch B."/>
            <person name="Kono T."/>
            <person name="Mallez S."/>
            <person name="Zhang Y."/>
            <person name="Obille A."/>
            <person name="Becker A."/>
            <person name="Abrahante J.E."/>
            <person name="Garbe J."/>
            <person name="Badalamenti J.P."/>
            <person name="Herman A."/>
            <person name="Mangelson H."/>
            <person name="Liachko I."/>
            <person name="Sullivan S."/>
            <person name="Sone E.D."/>
            <person name="Koren S."/>
            <person name="Silverstein K.A.T."/>
            <person name="Beckman K.B."/>
            <person name="Gohl D.M."/>
        </authorList>
    </citation>
    <scope>NUCLEOTIDE SEQUENCE</scope>
    <source>
        <strain evidence="2">Duluth1</strain>
        <tissue evidence="2">Whole animal</tissue>
    </source>
</reference>
<dbReference type="SUPFAM" id="SSF52047">
    <property type="entry name" value="RNI-like"/>
    <property type="match status" value="1"/>
</dbReference>
<dbReference type="InterPro" id="IPR052201">
    <property type="entry name" value="LRR-containing_regulator"/>
</dbReference>
<gene>
    <name evidence="2" type="ORF">DPMN_123794</name>
</gene>
<comment type="caution">
    <text evidence="2">The sequence shown here is derived from an EMBL/GenBank/DDBJ whole genome shotgun (WGS) entry which is preliminary data.</text>
</comment>
<evidence type="ECO:0008006" key="4">
    <source>
        <dbReference type="Google" id="ProtNLM"/>
    </source>
</evidence>
<name>A0A9D4GS07_DREPO</name>
<dbReference type="PANTHER" id="PTHR24111">
    <property type="entry name" value="LEUCINE-RICH REPEAT-CONTAINING PROTEIN 34"/>
    <property type="match status" value="1"/>
</dbReference>
<dbReference type="AlphaFoldDB" id="A0A9D4GS07"/>
<dbReference type="Pfam" id="PF13516">
    <property type="entry name" value="LRR_6"/>
    <property type="match status" value="7"/>
</dbReference>
<dbReference type="InterPro" id="IPR032675">
    <property type="entry name" value="LRR_dom_sf"/>
</dbReference>
<dbReference type="OrthoDB" id="272549at2759"/>
<dbReference type="Proteomes" id="UP000828390">
    <property type="component" value="Unassembled WGS sequence"/>
</dbReference>